<accession>A0A645AYJ7</accession>
<dbReference type="EMBL" id="VSSQ01016665">
    <property type="protein sequence ID" value="MPM58240.1"/>
    <property type="molecule type" value="Genomic_DNA"/>
</dbReference>
<reference evidence="1" key="1">
    <citation type="submission" date="2019-08" db="EMBL/GenBank/DDBJ databases">
        <authorList>
            <person name="Kucharzyk K."/>
            <person name="Murdoch R.W."/>
            <person name="Higgins S."/>
            <person name="Loffler F."/>
        </authorList>
    </citation>
    <scope>NUCLEOTIDE SEQUENCE</scope>
</reference>
<gene>
    <name evidence="1" type="ORF">SDC9_105071</name>
</gene>
<evidence type="ECO:0000313" key="1">
    <source>
        <dbReference type="EMBL" id="MPM58240.1"/>
    </source>
</evidence>
<proteinExistence type="predicted"/>
<dbReference type="AntiFam" id="ANF00078">
    <property type="entry name" value="Shadow ORF (opposite pccB)"/>
</dbReference>
<comment type="caution">
    <text evidence="1">The sequence shown here is derived from an EMBL/GenBank/DDBJ whole genome shotgun (WGS) entry which is preliminary data.</text>
</comment>
<name>A0A645AYJ7_9ZZZZ</name>
<dbReference type="AlphaFoldDB" id="A0A645AYJ7"/>
<protein>
    <submittedName>
        <fullName evidence="1">Uncharacterized protein</fullName>
    </submittedName>
</protein>
<sequence>MVGEVEIGGLGELVDGGVLEVVLRQVGDQLADVLESVGLIDRQIVGVARLGVVGTATAEFLHRDVLAGHRADDLGAGDEHLTGLVDHDDEVGECRRIDVAAGSRAHDHADLRDDSGGLHISQEDVAVGTQRNHAFLNAGTAALVDADQRAPGGGGEVDDLGDLRAVDLAQRAAEDADVLTEDADRAFMDLPETDDYAIAVRTFGLHPESGAAMPREFVHLGEAALVDQREDALACGHLPASVLLLDCLSAGRMNGIVHSSAEVGEFCGSAVSLHVLKITRFGRPGWWRRWRIHDRG</sequence>
<organism evidence="1">
    <name type="scientific">bioreactor metagenome</name>
    <dbReference type="NCBI Taxonomy" id="1076179"/>
    <lineage>
        <taxon>unclassified sequences</taxon>
        <taxon>metagenomes</taxon>
        <taxon>ecological metagenomes</taxon>
    </lineage>
</organism>